<keyword evidence="2" id="KW-1185">Reference proteome</keyword>
<dbReference type="Proteomes" id="UP001154114">
    <property type="component" value="Chromosome 9"/>
</dbReference>
<protein>
    <submittedName>
        <fullName evidence="1">Uncharacterized protein</fullName>
    </submittedName>
</protein>
<name>A0A9N8L326_CHRIL</name>
<reference evidence="1" key="1">
    <citation type="submission" date="2021-12" db="EMBL/GenBank/DDBJ databases">
        <authorList>
            <person name="King R."/>
        </authorList>
    </citation>
    <scope>NUCLEOTIDE SEQUENCE</scope>
</reference>
<evidence type="ECO:0000313" key="1">
    <source>
        <dbReference type="EMBL" id="CAD0198610.1"/>
    </source>
</evidence>
<sequence>MFCPDQSIATPSTKPVHSNTFSMFDPFIEQRFMVFVLLSDQYSLLPDTCTAKALTSLRSLRGNMASFSAFSILIWPMTFFRLYTRNASGTTQVFRSLLSSRPSGQLQTCPRGVLRQRCEQPALSRAQALLAAGARSRNAFTPIMLASCSTTACRSRPVFLFILSSVRFCMSVQ</sequence>
<accession>A0A9N8L326</accession>
<gene>
    <name evidence="1" type="ORF">CINC_LOCUS12882</name>
</gene>
<dbReference type="EMBL" id="LR824012">
    <property type="protein sequence ID" value="CAD0198610.1"/>
    <property type="molecule type" value="Genomic_DNA"/>
</dbReference>
<evidence type="ECO:0000313" key="2">
    <source>
        <dbReference type="Proteomes" id="UP001154114"/>
    </source>
</evidence>
<proteinExistence type="predicted"/>
<organism evidence="1 2">
    <name type="scientific">Chrysodeixis includens</name>
    <name type="common">Soybean looper</name>
    <name type="synonym">Pseudoplusia includens</name>
    <dbReference type="NCBI Taxonomy" id="689277"/>
    <lineage>
        <taxon>Eukaryota</taxon>
        <taxon>Metazoa</taxon>
        <taxon>Ecdysozoa</taxon>
        <taxon>Arthropoda</taxon>
        <taxon>Hexapoda</taxon>
        <taxon>Insecta</taxon>
        <taxon>Pterygota</taxon>
        <taxon>Neoptera</taxon>
        <taxon>Endopterygota</taxon>
        <taxon>Lepidoptera</taxon>
        <taxon>Glossata</taxon>
        <taxon>Ditrysia</taxon>
        <taxon>Noctuoidea</taxon>
        <taxon>Noctuidae</taxon>
        <taxon>Plusiinae</taxon>
        <taxon>Chrysodeixis</taxon>
    </lineage>
</organism>
<dbReference type="AlphaFoldDB" id="A0A9N8L326"/>